<accession>A0A0U2W897</accession>
<dbReference type="InterPro" id="IPR036873">
    <property type="entry name" value="Rhodanese-like_dom_sf"/>
</dbReference>
<reference evidence="2" key="1">
    <citation type="submission" date="2015-12" db="EMBL/GenBank/DDBJ databases">
        <title>Complete genome sequences of two moderately thermophilic Paenibacillus species.</title>
        <authorList>
            <person name="Butler R.III."/>
            <person name="Wang J."/>
            <person name="Stark B.C."/>
            <person name="Pombert J.-F."/>
        </authorList>
    </citation>
    <scope>NUCLEOTIDE SEQUENCE [LARGE SCALE GENOMIC DNA]</scope>
    <source>
        <strain evidence="2">32O-Y</strain>
    </source>
</reference>
<dbReference type="PANTHER" id="PTHR43031">
    <property type="entry name" value="FAD-DEPENDENT OXIDOREDUCTASE"/>
    <property type="match status" value="1"/>
</dbReference>
<dbReference type="PANTHER" id="PTHR43031:SF17">
    <property type="entry name" value="SULFURTRANSFERASE YTWF-RELATED"/>
    <property type="match status" value="1"/>
</dbReference>
<keyword evidence="2" id="KW-1185">Reference proteome</keyword>
<dbReference type="SMART" id="SM00450">
    <property type="entry name" value="RHOD"/>
    <property type="match status" value="1"/>
</dbReference>
<evidence type="ECO:0000313" key="1">
    <source>
        <dbReference type="EMBL" id="ALS23733.1"/>
    </source>
</evidence>
<gene>
    <name evidence="1" type="ORF">IJ22_33720</name>
</gene>
<dbReference type="PROSITE" id="PS50206">
    <property type="entry name" value="RHODANESE_3"/>
    <property type="match status" value="1"/>
</dbReference>
<dbReference type="Proteomes" id="UP000061660">
    <property type="component" value="Chromosome"/>
</dbReference>
<name>A0A0U2W897_9BACL</name>
<dbReference type="Gene3D" id="3.40.250.10">
    <property type="entry name" value="Rhodanese-like domain"/>
    <property type="match status" value="1"/>
</dbReference>
<dbReference type="SUPFAM" id="SSF52821">
    <property type="entry name" value="Rhodanese/Cell cycle control phosphatase"/>
    <property type="match status" value="1"/>
</dbReference>
<reference evidence="1 2" key="2">
    <citation type="journal article" date="2016" name="Genome Announc.">
        <title>Complete Genome Sequences of Two Interactive Moderate Thermophiles, Paenibacillus napthalenovorans 32O-Y and Paenibacillus sp. 32O-W.</title>
        <authorList>
            <person name="Butler R.R.III."/>
            <person name="Wang J."/>
            <person name="Stark B.C."/>
            <person name="Pombert J.F."/>
        </authorList>
    </citation>
    <scope>NUCLEOTIDE SEQUENCE [LARGE SCALE GENOMIC DNA]</scope>
    <source>
        <strain evidence="1 2">32O-Y</strain>
    </source>
</reference>
<dbReference type="KEGG" id="pnp:IJ22_33720"/>
<dbReference type="PATRIC" id="fig|162209.4.peg.3608"/>
<dbReference type="InterPro" id="IPR001763">
    <property type="entry name" value="Rhodanese-like_dom"/>
</dbReference>
<evidence type="ECO:0000313" key="2">
    <source>
        <dbReference type="Proteomes" id="UP000061660"/>
    </source>
</evidence>
<dbReference type="AlphaFoldDB" id="A0A0U2W897"/>
<sequence length="112" mass="12612">MTYGGVIKVAGKYSKEMKPQEVKQRLERGEALTILDVREDNEWESGHIPGARHIPLGLLGQRHTELDPEKETIVVCRSGNRSGLACEMLESFGYKVMNMPGGMMEWTGEVEY</sequence>
<dbReference type="EMBL" id="CP013652">
    <property type="protein sequence ID" value="ALS23733.1"/>
    <property type="molecule type" value="Genomic_DNA"/>
</dbReference>
<dbReference type="STRING" id="162209.IJ22_33720"/>
<dbReference type="Pfam" id="PF00581">
    <property type="entry name" value="Rhodanese"/>
    <property type="match status" value="1"/>
</dbReference>
<organism evidence="1 2">
    <name type="scientific">Paenibacillus naphthalenovorans</name>
    <dbReference type="NCBI Taxonomy" id="162209"/>
    <lineage>
        <taxon>Bacteria</taxon>
        <taxon>Bacillati</taxon>
        <taxon>Bacillota</taxon>
        <taxon>Bacilli</taxon>
        <taxon>Bacillales</taxon>
        <taxon>Paenibacillaceae</taxon>
        <taxon>Paenibacillus</taxon>
    </lineage>
</organism>
<proteinExistence type="predicted"/>
<dbReference type="CDD" id="cd00158">
    <property type="entry name" value="RHOD"/>
    <property type="match status" value="1"/>
</dbReference>
<dbReference type="InterPro" id="IPR050229">
    <property type="entry name" value="GlpE_sulfurtransferase"/>
</dbReference>
<protein>
    <submittedName>
        <fullName evidence="1">Rhodanese domain-containing protein</fullName>
    </submittedName>
</protein>